<evidence type="ECO:0000256" key="4">
    <source>
        <dbReference type="ARBA" id="ARBA00023136"/>
    </source>
</evidence>
<feature type="domain" description="Cation efflux protein transmembrane" evidence="6">
    <location>
        <begin position="30"/>
        <end position="236"/>
    </location>
</feature>
<dbReference type="EMBL" id="JBHSOG010000023">
    <property type="protein sequence ID" value="MFC5768953.1"/>
    <property type="molecule type" value="Genomic_DNA"/>
</dbReference>
<evidence type="ECO:0000313" key="7">
    <source>
        <dbReference type="EMBL" id="MFC5768953.1"/>
    </source>
</evidence>
<keyword evidence="4 5" id="KW-0472">Membrane</keyword>
<evidence type="ECO:0000256" key="1">
    <source>
        <dbReference type="ARBA" id="ARBA00004141"/>
    </source>
</evidence>
<dbReference type="Gene3D" id="1.20.1510.10">
    <property type="entry name" value="Cation efflux protein transmembrane domain"/>
    <property type="match status" value="1"/>
</dbReference>
<keyword evidence="8" id="KW-1185">Reference proteome</keyword>
<feature type="transmembrane region" description="Helical" evidence="5">
    <location>
        <begin position="211"/>
        <end position="228"/>
    </location>
</feature>
<protein>
    <submittedName>
        <fullName evidence="7">CDF family Co(II)/Ni(II) efflux transporter DmeF</fullName>
    </submittedName>
</protein>
<keyword evidence="2 5" id="KW-0812">Transmembrane</keyword>
<comment type="subcellular location">
    <subcellularLocation>
        <location evidence="1">Membrane</location>
        <topology evidence="1">Multi-pass membrane protein</topology>
    </subcellularLocation>
</comment>
<feature type="transmembrane region" description="Helical" evidence="5">
    <location>
        <begin position="30"/>
        <end position="48"/>
    </location>
</feature>
<organism evidence="7 8">
    <name type="scientific">Thauera sinica</name>
    <dbReference type="NCBI Taxonomy" id="2665146"/>
    <lineage>
        <taxon>Bacteria</taxon>
        <taxon>Pseudomonadati</taxon>
        <taxon>Pseudomonadota</taxon>
        <taxon>Betaproteobacteria</taxon>
        <taxon>Rhodocyclales</taxon>
        <taxon>Zoogloeaceae</taxon>
        <taxon>Thauera</taxon>
    </lineage>
</organism>
<dbReference type="InterPro" id="IPR050681">
    <property type="entry name" value="CDF/SLC30A"/>
</dbReference>
<keyword evidence="3 5" id="KW-1133">Transmembrane helix</keyword>
<dbReference type="SUPFAM" id="SSF161111">
    <property type="entry name" value="Cation efflux protein transmembrane domain-like"/>
    <property type="match status" value="1"/>
</dbReference>
<feature type="transmembrane region" description="Helical" evidence="5">
    <location>
        <begin position="179"/>
        <end position="199"/>
    </location>
</feature>
<dbReference type="PANTHER" id="PTHR11562">
    <property type="entry name" value="CATION EFFLUX PROTEIN/ ZINC TRANSPORTER"/>
    <property type="match status" value="1"/>
</dbReference>
<gene>
    <name evidence="7" type="primary">dmeF</name>
    <name evidence="7" type="ORF">ACFPTN_06175</name>
</gene>
<feature type="transmembrane region" description="Helical" evidence="5">
    <location>
        <begin position="60"/>
        <end position="81"/>
    </location>
</feature>
<dbReference type="InterPro" id="IPR002524">
    <property type="entry name" value="Cation_efflux"/>
</dbReference>
<dbReference type="Proteomes" id="UP001595974">
    <property type="component" value="Unassembled WGS sequence"/>
</dbReference>
<dbReference type="NCBIfam" id="TIGR01297">
    <property type="entry name" value="CDF"/>
    <property type="match status" value="1"/>
</dbReference>
<dbReference type="RefSeq" id="WP_096446116.1">
    <property type="nucleotide sequence ID" value="NZ_JBHSOG010000023.1"/>
</dbReference>
<evidence type="ECO:0000256" key="3">
    <source>
        <dbReference type="ARBA" id="ARBA00022989"/>
    </source>
</evidence>
<evidence type="ECO:0000256" key="2">
    <source>
        <dbReference type="ARBA" id="ARBA00022692"/>
    </source>
</evidence>
<evidence type="ECO:0000259" key="6">
    <source>
        <dbReference type="Pfam" id="PF01545"/>
    </source>
</evidence>
<dbReference type="NCBIfam" id="NF033827">
    <property type="entry name" value="CDF_efflux_DmeF"/>
    <property type="match status" value="1"/>
</dbReference>
<comment type="caution">
    <text evidence="7">The sequence shown here is derived from an EMBL/GenBank/DDBJ whole genome shotgun (WGS) entry which is preliminary data.</text>
</comment>
<evidence type="ECO:0000256" key="5">
    <source>
        <dbReference type="SAM" id="Phobius"/>
    </source>
</evidence>
<sequence>MPSSTATGDWKHSHVFDEGNPLAERNTRRAVLLTAAMMVAEIVGGYVFNSMALLADGWHMSSHALALGLSLLAYGAARRFAHDRRFAFGTWKIEILGGYTSALFLVGVAALMLYQSIERLISPTPIHYEQAIAIAAMGLLVNLACAWLLKDDHDHHGHDHHHRHDGHDHHHHDLNLRSAYLHVLADAATSILAIAALFGGKLWGANWLDPSMGIVGAVLVSVWAYGLLRDTGRILLDAEMDAPVVAEIREAIDGCPVDAEIVDLHVWRVGKGKYACILGIVTPADVPPSYFRQRLDIHEELAHVTVEVNRLS</sequence>
<feature type="transmembrane region" description="Helical" evidence="5">
    <location>
        <begin position="126"/>
        <end position="149"/>
    </location>
</feature>
<name>A0ABW1ANZ1_9RHOO</name>
<evidence type="ECO:0000313" key="8">
    <source>
        <dbReference type="Proteomes" id="UP001595974"/>
    </source>
</evidence>
<feature type="transmembrane region" description="Helical" evidence="5">
    <location>
        <begin position="93"/>
        <end position="114"/>
    </location>
</feature>
<dbReference type="PANTHER" id="PTHR11562:SF40">
    <property type="entry name" value="CATION EFFLUX SYSTEM PROTEIN"/>
    <property type="match status" value="1"/>
</dbReference>
<proteinExistence type="predicted"/>
<dbReference type="InterPro" id="IPR027469">
    <property type="entry name" value="Cation_efflux_TMD_sf"/>
</dbReference>
<accession>A0ABW1ANZ1</accession>
<reference evidence="8" key="1">
    <citation type="journal article" date="2019" name="Int. J. Syst. Evol. Microbiol.">
        <title>The Global Catalogue of Microorganisms (GCM) 10K type strain sequencing project: providing services to taxonomists for standard genome sequencing and annotation.</title>
        <authorList>
            <consortium name="The Broad Institute Genomics Platform"/>
            <consortium name="The Broad Institute Genome Sequencing Center for Infectious Disease"/>
            <person name="Wu L."/>
            <person name="Ma J."/>
        </authorList>
    </citation>
    <scope>NUCLEOTIDE SEQUENCE [LARGE SCALE GENOMIC DNA]</scope>
    <source>
        <strain evidence="8">SHR3</strain>
    </source>
</reference>
<dbReference type="Pfam" id="PF01545">
    <property type="entry name" value="Cation_efflux"/>
    <property type="match status" value="1"/>
</dbReference>
<dbReference type="InterPro" id="IPR058533">
    <property type="entry name" value="Cation_efflux_TM"/>
</dbReference>